<reference evidence="1" key="1">
    <citation type="journal article" date="2014" name="Front. Microbiol.">
        <title>High frequency of phylogenetically diverse reductive dehalogenase-homologous genes in deep subseafloor sedimentary metagenomes.</title>
        <authorList>
            <person name="Kawai M."/>
            <person name="Futagami T."/>
            <person name="Toyoda A."/>
            <person name="Takaki Y."/>
            <person name="Nishi S."/>
            <person name="Hori S."/>
            <person name="Arai W."/>
            <person name="Tsubouchi T."/>
            <person name="Morono Y."/>
            <person name="Uchiyama I."/>
            <person name="Ito T."/>
            <person name="Fujiyama A."/>
            <person name="Inagaki F."/>
            <person name="Takami H."/>
        </authorList>
    </citation>
    <scope>NUCLEOTIDE SEQUENCE</scope>
    <source>
        <strain evidence="1">Expedition CK06-06</strain>
    </source>
</reference>
<protein>
    <submittedName>
        <fullName evidence="1">Uncharacterized protein</fullName>
    </submittedName>
</protein>
<dbReference type="PROSITE" id="PS51257">
    <property type="entry name" value="PROKAR_LIPOPROTEIN"/>
    <property type="match status" value="1"/>
</dbReference>
<evidence type="ECO:0000313" key="1">
    <source>
        <dbReference type="EMBL" id="GAG42923.1"/>
    </source>
</evidence>
<dbReference type="AlphaFoldDB" id="X0Y2E6"/>
<sequence>MNKLIAILIILIMGMLLISGCIEISDDGEEETGITSEAGASEAVTDLGSDISGISETLNSIDEDLG</sequence>
<gene>
    <name evidence="1" type="ORF">S01H1_81436</name>
</gene>
<name>X0Y2E6_9ZZZZ</name>
<accession>X0Y2E6</accession>
<organism evidence="1">
    <name type="scientific">marine sediment metagenome</name>
    <dbReference type="NCBI Taxonomy" id="412755"/>
    <lineage>
        <taxon>unclassified sequences</taxon>
        <taxon>metagenomes</taxon>
        <taxon>ecological metagenomes</taxon>
    </lineage>
</organism>
<comment type="caution">
    <text evidence="1">The sequence shown here is derived from an EMBL/GenBank/DDBJ whole genome shotgun (WGS) entry which is preliminary data.</text>
</comment>
<dbReference type="EMBL" id="BARS01055109">
    <property type="protein sequence ID" value="GAG42923.1"/>
    <property type="molecule type" value="Genomic_DNA"/>
</dbReference>
<proteinExistence type="predicted"/>